<reference evidence="1 2" key="1">
    <citation type="submission" date="2018-02" db="EMBL/GenBank/DDBJ databases">
        <title>Novel Leptospira species isolated from soil and water in Japan.</title>
        <authorList>
            <person name="Nakao R."/>
            <person name="Masuzawa T."/>
        </authorList>
    </citation>
    <scope>NUCLEOTIDE SEQUENCE [LARGE SCALE GENOMIC DNA]</scope>
    <source>
        <strain evidence="1 2">YH101</strain>
    </source>
</reference>
<keyword evidence="2" id="KW-1185">Reference proteome</keyword>
<organism evidence="1 2">
    <name type="scientific">Leptospira ryugenii</name>
    <dbReference type="NCBI Taxonomy" id="1917863"/>
    <lineage>
        <taxon>Bacteria</taxon>
        <taxon>Pseudomonadati</taxon>
        <taxon>Spirochaetota</taxon>
        <taxon>Spirochaetia</taxon>
        <taxon>Leptospirales</taxon>
        <taxon>Leptospiraceae</taxon>
        <taxon>Leptospira</taxon>
    </lineage>
</organism>
<dbReference type="InterPro" id="IPR018673">
    <property type="entry name" value="DUF2141"/>
</dbReference>
<sequence>MKQIFPFFFFVLVTANLGALDLEVQIENRQSKQSTIHCGIFVQADGFPTENKKQYQNTKANVEADGRTICRFSGLNGNTYAVSVLEDLNANGKMDSTLVGYPKEPWGVSNNAPMHTFGPPTFQEASFTLKANQKLTIKLNP</sequence>
<dbReference type="Pfam" id="PF09912">
    <property type="entry name" value="DUF2141"/>
    <property type="match status" value="1"/>
</dbReference>
<evidence type="ECO:0008006" key="3">
    <source>
        <dbReference type="Google" id="ProtNLM"/>
    </source>
</evidence>
<name>A0A2P2E4E4_9LEPT</name>
<comment type="caution">
    <text evidence="1">The sequence shown here is derived from an EMBL/GenBank/DDBJ whole genome shotgun (WGS) entry which is preliminary data.</text>
</comment>
<dbReference type="EMBL" id="BFBB01000008">
    <property type="protein sequence ID" value="GBF51751.1"/>
    <property type="molecule type" value="Genomic_DNA"/>
</dbReference>
<proteinExistence type="predicted"/>
<dbReference type="AlphaFoldDB" id="A0A2P2E4E4"/>
<evidence type="ECO:0000313" key="1">
    <source>
        <dbReference type="EMBL" id="GBF51751.1"/>
    </source>
</evidence>
<accession>A0A2P2E4E4</accession>
<dbReference type="RefSeq" id="WP_167837037.1">
    <property type="nucleotide sequence ID" value="NZ_BFBB01000008.1"/>
</dbReference>
<protein>
    <recommendedName>
        <fullName evidence="3">DUF2141 domain-containing protein</fullName>
    </recommendedName>
</protein>
<dbReference type="Proteomes" id="UP000245133">
    <property type="component" value="Unassembled WGS sequence"/>
</dbReference>
<gene>
    <name evidence="1" type="ORF">LPTSP4_32890</name>
</gene>
<evidence type="ECO:0000313" key="2">
    <source>
        <dbReference type="Proteomes" id="UP000245133"/>
    </source>
</evidence>